<dbReference type="AlphaFoldDB" id="A0A261Y8J9"/>
<keyword evidence="3" id="KW-1185">Reference proteome</keyword>
<name>A0A261Y8J9_9FUNG</name>
<dbReference type="Proteomes" id="UP000242875">
    <property type="component" value="Unassembled WGS sequence"/>
</dbReference>
<dbReference type="OrthoDB" id="5579731at2759"/>
<dbReference type="InterPro" id="IPR055264">
    <property type="entry name" value="BOD1/SHG1_dom"/>
</dbReference>
<proteinExistence type="predicted"/>
<evidence type="ECO:0000259" key="1">
    <source>
        <dbReference type="Pfam" id="PF05205"/>
    </source>
</evidence>
<dbReference type="EMBL" id="MVBO01000001">
    <property type="protein sequence ID" value="OZJ06947.1"/>
    <property type="molecule type" value="Genomic_DNA"/>
</dbReference>
<evidence type="ECO:0000313" key="2">
    <source>
        <dbReference type="EMBL" id="OZJ06947.1"/>
    </source>
</evidence>
<dbReference type="Pfam" id="PF05205">
    <property type="entry name" value="COMPASS-Shg1"/>
    <property type="match status" value="1"/>
</dbReference>
<accession>A0A261Y8J9</accession>
<gene>
    <name evidence="2" type="ORF">BZG36_00136</name>
</gene>
<organism evidence="2 3">
    <name type="scientific">Bifiguratus adelaidae</name>
    <dbReference type="NCBI Taxonomy" id="1938954"/>
    <lineage>
        <taxon>Eukaryota</taxon>
        <taxon>Fungi</taxon>
        <taxon>Fungi incertae sedis</taxon>
        <taxon>Mucoromycota</taxon>
        <taxon>Mucoromycotina</taxon>
        <taxon>Endogonomycetes</taxon>
        <taxon>Endogonales</taxon>
        <taxon>Endogonales incertae sedis</taxon>
        <taxon>Bifiguratus</taxon>
    </lineage>
</organism>
<protein>
    <recommendedName>
        <fullName evidence="1">BOD1/SHG1 domain-containing protein</fullName>
    </recommendedName>
</protein>
<evidence type="ECO:0000313" key="3">
    <source>
        <dbReference type="Proteomes" id="UP000242875"/>
    </source>
</evidence>
<reference evidence="2 3" key="1">
    <citation type="journal article" date="2017" name="Mycologia">
        <title>Bifiguratus adelaidae, gen. et sp. nov., a new member of Mucoromycotina in endophytic and soil-dwelling habitats.</title>
        <authorList>
            <person name="Torres-Cruz T.J."/>
            <person name="Billingsley Tobias T.L."/>
            <person name="Almatruk M."/>
            <person name="Hesse C."/>
            <person name="Kuske C.R."/>
            <person name="Desiro A."/>
            <person name="Benucci G.M."/>
            <person name="Bonito G."/>
            <person name="Stajich J.E."/>
            <person name="Dunlap C."/>
            <person name="Arnold A.E."/>
            <person name="Porras-Alfaro A."/>
        </authorList>
    </citation>
    <scope>NUCLEOTIDE SEQUENCE [LARGE SCALE GENOMIC DNA]</scope>
    <source>
        <strain evidence="2 3">AZ0501</strain>
    </source>
</reference>
<sequence>MTPDALLEVLKRKGVFDDVRRQMLADFSKGGREEQLLKQVINVMHEATTRDPSLLKLSQTKFQEAIYAEIGSEIFDQLAKDVIADMLQVKEQDVRIEEAIRSLPEFDLEEGEAPAHKPKDK</sequence>
<comment type="caution">
    <text evidence="2">The sequence shown here is derived from an EMBL/GenBank/DDBJ whole genome shotgun (WGS) entry which is preliminary data.</text>
</comment>
<feature type="domain" description="BOD1/SHG1" evidence="1">
    <location>
        <begin position="6"/>
        <end position="101"/>
    </location>
</feature>